<keyword evidence="1" id="KW-0812">Transmembrane</keyword>
<feature type="transmembrane region" description="Helical" evidence="1">
    <location>
        <begin position="25"/>
        <end position="51"/>
    </location>
</feature>
<protein>
    <submittedName>
        <fullName evidence="2">Uncharacterized protein</fullName>
    </submittedName>
</protein>
<dbReference type="Proteomes" id="UP001151699">
    <property type="component" value="Chromosome B"/>
</dbReference>
<dbReference type="AlphaFoldDB" id="A0A9Q0N270"/>
<proteinExistence type="predicted"/>
<comment type="caution">
    <text evidence="2">The sequence shown here is derived from an EMBL/GenBank/DDBJ whole genome shotgun (WGS) entry which is preliminary data.</text>
</comment>
<dbReference type="OrthoDB" id="368507at2759"/>
<dbReference type="EMBL" id="WJQU01000002">
    <property type="protein sequence ID" value="KAJ6641741.1"/>
    <property type="molecule type" value="Genomic_DNA"/>
</dbReference>
<keyword evidence="3" id="KW-1185">Reference proteome</keyword>
<evidence type="ECO:0000313" key="3">
    <source>
        <dbReference type="Proteomes" id="UP001151699"/>
    </source>
</evidence>
<reference evidence="2" key="1">
    <citation type="submission" date="2022-07" db="EMBL/GenBank/DDBJ databases">
        <authorList>
            <person name="Trinca V."/>
            <person name="Uliana J.V.C."/>
            <person name="Torres T.T."/>
            <person name="Ward R.J."/>
            <person name="Monesi N."/>
        </authorList>
    </citation>
    <scope>NUCLEOTIDE SEQUENCE</scope>
    <source>
        <strain evidence="2">HSMRA1968</strain>
        <tissue evidence="2">Whole embryos</tissue>
    </source>
</reference>
<keyword evidence="1" id="KW-1133">Transmembrane helix</keyword>
<sequence>EYILIYLVLKYRKQLDSTAYKYAGAYFFALSMFLTKIIPTFVLAMLVMITLPTPSPSRFKEHFFAANISDVTYKYKILRMKDTIYVYVGEGDNEL</sequence>
<name>A0A9Q0N270_9DIPT</name>
<organism evidence="2 3">
    <name type="scientific">Pseudolycoriella hygida</name>
    <dbReference type="NCBI Taxonomy" id="35572"/>
    <lineage>
        <taxon>Eukaryota</taxon>
        <taxon>Metazoa</taxon>
        <taxon>Ecdysozoa</taxon>
        <taxon>Arthropoda</taxon>
        <taxon>Hexapoda</taxon>
        <taxon>Insecta</taxon>
        <taxon>Pterygota</taxon>
        <taxon>Neoptera</taxon>
        <taxon>Endopterygota</taxon>
        <taxon>Diptera</taxon>
        <taxon>Nematocera</taxon>
        <taxon>Sciaroidea</taxon>
        <taxon>Sciaridae</taxon>
        <taxon>Pseudolycoriella</taxon>
    </lineage>
</organism>
<feature type="non-terminal residue" evidence="2">
    <location>
        <position position="1"/>
    </location>
</feature>
<gene>
    <name evidence="2" type="ORF">Bhyg_06681</name>
</gene>
<keyword evidence="1" id="KW-0472">Membrane</keyword>
<evidence type="ECO:0000313" key="2">
    <source>
        <dbReference type="EMBL" id="KAJ6641741.1"/>
    </source>
</evidence>
<accession>A0A9Q0N270</accession>
<evidence type="ECO:0000256" key="1">
    <source>
        <dbReference type="SAM" id="Phobius"/>
    </source>
</evidence>